<proteinExistence type="predicted"/>
<evidence type="ECO:0000313" key="3">
    <source>
        <dbReference type="EMBL" id="CAD9019960.1"/>
    </source>
</evidence>
<evidence type="ECO:0000256" key="2">
    <source>
        <dbReference type="SAM" id="Phobius"/>
    </source>
</evidence>
<name>A0A7S1IQM6_9EUGL</name>
<feature type="compositionally biased region" description="Basic and acidic residues" evidence="1">
    <location>
        <begin position="124"/>
        <end position="133"/>
    </location>
</feature>
<gene>
    <name evidence="3" type="ORF">EGYM00392_LOCUS31074</name>
</gene>
<feature type="transmembrane region" description="Helical" evidence="2">
    <location>
        <begin position="151"/>
        <end position="169"/>
    </location>
</feature>
<evidence type="ECO:0008006" key="4">
    <source>
        <dbReference type="Google" id="ProtNLM"/>
    </source>
</evidence>
<sequence>MSQTLSMSCPSSYYAAAQAAPRTESTTWGRRWAIAGTLGLCMALLLMMTGSPKVPAARQNFAPPTIRQPLYTTGIPGPRSMQGTQRHMFRGGPGPDDIIDVDAEVIDVDGEDSGPARGGKAKQSRPEAERAEARPASPYGPGSAPQQMASINWWQVIPFLLLLVGLVLFACNVALFSAGALAVLIGVAAIVGSVRSMLGIKDDDDDLGGPPGLYRGSGYYGGGGRRDIW</sequence>
<protein>
    <recommendedName>
        <fullName evidence="4">Transmembrane protein</fullName>
    </recommendedName>
</protein>
<dbReference type="AlphaFoldDB" id="A0A7S1IQM6"/>
<accession>A0A7S1IQM6</accession>
<dbReference type="EMBL" id="HBGA01083338">
    <property type="protein sequence ID" value="CAD9019960.1"/>
    <property type="molecule type" value="Transcribed_RNA"/>
</dbReference>
<organism evidence="3">
    <name type="scientific">Eutreptiella gymnastica</name>
    <dbReference type="NCBI Taxonomy" id="73025"/>
    <lineage>
        <taxon>Eukaryota</taxon>
        <taxon>Discoba</taxon>
        <taxon>Euglenozoa</taxon>
        <taxon>Euglenida</taxon>
        <taxon>Spirocuta</taxon>
        <taxon>Euglenophyceae</taxon>
        <taxon>Eutreptiales</taxon>
        <taxon>Eutreptiaceae</taxon>
        <taxon>Eutreptiella</taxon>
    </lineage>
</organism>
<feature type="transmembrane region" description="Helical" evidence="2">
    <location>
        <begin position="175"/>
        <end position="194"/>
    </location>
</feature>
<keyword evidence="2" id="KW-0812">Transmembrane</keyword>
<evidence type="ECO:0000256" key="1">
    <source>
        <dbReference type="SAM" id="MobiDB-lite"/>
    </source>
</evidence>
<feature type="transmembrane region" description="Helical" evidence="2">
    <location>
        <begin position="32"/>
        <end position="50"/>
    </location>
</feature>
<feature type="region of interest" description="Disordered" evidence="1">
    <location>
        <begin position="109"/>
        <end position="144"/>
    </location>
</feature>
<reference evidence="3" key="1">
    <citation type="submission" date="2021-01" db="EMBL/GenBank/DDBJ databases">
        <authorList>
            <person name="Corre E."/>
            <person name="Pelletier E."/>
            <person name="Niang G."/>
            <person name="Scheremetjew M."/>
            <person name="Finn R."/>
            <person name="Kale V."/>
            <person name="Holt S."/>
            <person name="Cochrane G."/>
            <person name="Meng A."/>
            <person name="Brown T."/>
            <person name="Cohen L."/>
        </authorList>
    </citation>
    <scope>NUCLEOTIDE SEQUENCE</scope>
    <source>
        <strain evidence="3">NIES-381</strain>
    </source>
</reference>
<keyword evidence="2" id="KW-0472">Membrane</keyword>
<keyword evidence="2" id="KW-1133">Transmembrane helix</keyword>